<keyword evidence="7" id="KW-0408">Iron</keyword>
<evidence type="ECO:0000256" key="2">
    <source>
        <dbReference type="ARBA" id="ARBA00004370"/>
    </source>
</evidence>
<keyword evidence="11" id="KW-1185">Reference proteome</keyword>
<comment type="caution">
    <text evidence="10">The sequence shown here is derived from an EMBL/GenBank/DDBJ whole genome shotgun (WGS) entry which is preliminary data.</text>
</comment>
<proteinExistence type="inferred from homology"/>
<organism evidence="10 11">
    <name type="scientific">Salix suchowensis</name>
    <dbReference type="NCBI Taxonomy" id="1278906"/>
    <lineage>
        <taxon>Eukaryota</taxon>
        <taxon>Viridiplantae</taxon>
        <taxon>Streptophyta</taxon>
        <taxon>Embryophyta</taxon>
        <taxon>Tracheophyta</taxon>
        <taxon>Spermatophyta</taxon>
        <taxon>Magnoliopsida</taxon>
        <taxon>eudicotyledons</taxon>
        <taxon>Gunneridae</taxon>
        <taxon>Pentapetalae</taxon>
        <taxon>rosids</taxon>
        <taxon>fabids</taxon>
        <taxon>Malpighiales</taxon>
        <taxon>Salicaceae</taxon>
        <taxon>Saliceae</taxon>
        <taxon>Salix</taxon>
    </lineage>
</organism>
<evidence type="ECO:0000256" key="8">
    <source>
        <dbReference type="ARBA" id="ARBA00023033"/>
    </source>
</evidence>
<evidence type="ECO:0000313" key="11">
    <source>
        <dbReference type="Proteomes" id="UP001141253"/>
    </source>
</evidence>
<reference evidence="10" key="2">
    <citation type="journal article" date="2023" name="Int. J. Mol. Sci.">
        <title>De Novo Assembly and Annotation of 11 Diverse Shrub Willow (Salix) Genomes Reveals Novel Gene Organization in Sex-Linked Regions.</title>
        <authorList>
            <person name="Hyden B."/>
            <person name="Feng K."/>
            <person name="Yates T.B."/>
            <person name="Jawdy S."/>
            <person name="Cereghino C."/>
            <person name="Smart L.B."/>
            <person name="Muchero W."/>
        </authorList>
    </citation>
    <scope>NUCLEOTIDE SEQUENCE</scope>
    <source>
        <tissue evidence="10">Shoot tip</tissue>
    </source>
</reference>
<name>A0ABQ9AX64_9ROSI</name>
<protein>
    <recommendedName>
        <fullName evidence="12">Cytochrome P450</fullName>
    </recommendedName>
</protein>
<sequence length="144" mass="16476">MKKVQRELEEKIGMDRMVEESDLEGLEYLDMVIKEAFRLHPVAPLLIPHESMEDCTVDGLLIPQKTRIIVNVWAIGRDERRRGCPGIHLGLTMVRQAVAQLVHCFDWELPDSMLPEELDMTEAFGLVTPRANHLCAAPTYRLNL</sequence>
<dbReference type="InterPro" id="IPR001128">
    <property type="entry name" value="Cyt_P450"/>
</dbReference>
<dbReference type="EMBL" id="JAPFFI010000014">
    <property type="protein sequence ID" value="KAJ6366089.1"/>
    <property type="molecule type" value="Genomic_DNA"/>
</dbReference>
<dbReference type="Gene3D" id="1.10.630.10">
    <property type="entry name" value="Cytochrome P450"/>
    <property type="match status" value="1"/>
</dbReference>
<evidence type="ECO:0000313" key="10">
    <source>
        <dbReference type="EMBL" id="KAJ6366089.1"/>
    </source>
</evidence>
<gene>
    <name evidence="10" type="ORF">OIU77_002629</name>
</gene>
<keyword evidence="9" id="KW-0472">Membrane</keyword>
<dbReference type="PANTHER" id="PTHR47943">
    <property type="entry name" value="CYTOCHROME P450 93A3-LIKE"/>
    <property type="match status" value="1"/>
</dbReference>
<comment type="subcellular location">
    <subcellularLocation>
        <location evidence="2">Membrane</location>
    </subcellularLocation>
</comment>
<comment type="cofactor">
    <cofactor evidence="1">
        <name>heme</name>
        <dbReference type="ChEBI" id="CHEBI:30413"/>
    </cofactor>
</comment>
<comment type="similarity">
    <text evidence="3">Belongs to the cytochrome P450 family.</text>
</comment>
<reference evidence="10" key="1">
    <citation type="submission" date="2022-10" db="EMBL/GenBank/DDBJ databases">
        <authorList>
            <person name="Hyden B.L."/>
            <person name="Feng K."/>
            <person name="Yates T."/>
            <person name="Jawdy S."/>
            <person name="Smart L.B."/>
            <person name="Muchero W."/>
        </authorList>
    </citation>
    <scope>NUCLEOTIDE SEQUENCE</scope>
    <source>
        <tissue evidence="10">Shoot tip</tissue>
    </source>
</reference>
<dbReference type="Proteomes" id="UP001141253">
    <property type="component" value="Chromosome 7"/>
</dbReference>
<evidence type="ECO:0000256" key="6">
    <source>
        <dbReference type="ARBA" id="ARBA00023002"/>
    </source>
</evidence>
<dbReference type="SUPFAM" id="SSF48264">
    <property type="entry name" value="Cytochrome P450"/>
    <property type="match status" value="1"/>
</dbReference>
<evidence type="ECO:0000256" key="3">
    <source>
        <dbReference type="ARBA" id="ARBA00010617"/>
    </source>
</evidence>
<dbReference type="PANTHER" id="PTHR47943:SF2">
    <property type="entry name" value="CYTOCHROME P450"/>
    <property type="match status" value="1"/>
</dbReference>
<evidence type="ECO:0000256" key="5">
    <source>
        <dbReference type="ARBA" id="ARBA00022723"/>
    </source>
</evidence>
<keyword evidence="6" id="KW-0560">Oxidoreductase</keyword>
<accession>A0ABQ9AX64</accession>
<evidence type="ECO:0008006" key="12">
    <source>
        <dbReference type="Google" id="ProtNLM"/>
    </source>
</evidence>
<keyword evidence="4" id="KW-0349">Heme</keyword>
<dbReference type="InterPro" id="IPR036396">
    <property type="entry name" value="Cyt_P450_sf"/>
</dbReference>
<keyword evidence="8" id="KW-0503">Monooxygenase</keyword>
<dbReference type="Pfam" id="PF00067">
    <property type="entry name" value="p450"/>
    <property type="match status" value="1"/>
</dbReference>
<evidence type="ECO:0000256" key="7">
    <source>
        <dbReference type="ARBA" id="ARBA00023004"/>
    </source>
</evidence>
<keyword evidence="5" id="KW-0479">Metal-binding</keyword>
<evidence type="ECO:0000256" key="4">
    <source>
        <dbReference type="ARBA" id="ARBA00022617"/>
    </source>
</evidence>
<evidence type="ECO:0000256" key="9">
    <source>
        <dbReference type="ARBA" id="ARBA00023136"/>
    </source>
</evidence>
<evidence type="ECO:0000256" key="1">
    <source>
        <dbReference type="ARBA" id="ARBA00001971"/>
    </source>
</evidence>